<proteinExistence type="predicted"/>
<sequence length="118" mass="13664">MEDDDESFCFNQFQHSCLSVSELTHIFKPSTSINAKPINILNKFHKDWMKTVTSTVYKNTLLTATRTHAHTHARTHNGRRTSHGHISSPCHFECPRTNDWSSSTRSSTTWWPFPLTIF</sequence>
<evidence type="ECO:0000313" key="1">
    <source>
        <dbReference type="EMBL" id="KAH3792046.1"/>
    </source>
</evidence>
<reference evidence="1" key="2">
    <citation type="submission" date="2020-11" db="EMBL/GenBank/DDBJ databases">
        <authorList>
            <person name="McCartney M.A."/>
            <person name="Auch B."/>
            <person name="Kono T."/>
            <person name="Mallez S."/>
            <person name="Becker A."/>
            <person name="Gohl D.M."/>
            <person name="Silverstein K.A.T."/>
            <person name="Koren S."/>
            <person name="Bechman K.B."/>
            <person name="Herman A."/>
            <person name="Abrahante J.E."/>
            <person name="Garbe J."/>
        </authorList>
    </citation>
    <scope>NUCLEOTIDE SEQUENCE</scope>
    <source>
        <strain evidence="1">Duluth1</strain>
        <tissue evidence="1">Whole animal</tissue>
    </source>
</reference>
<gene>
    <name evidence="1" type="ORF">DPMN_145535</name>
</gene>
<name>A0A9D4F674_DREPO</name>
<protein>
    <submittedName>
        <fullName evidence="1">Uncharacterized protein</fullName>
    </submittedName>
</protein>
<dbReference type="EMBL" id="JAIWYP010000007">
    <property type="protein sequence ID" value="KAH3792046.1"/>
    <property type="molecule type" value="Genomic_DNA"/>
</dbReference>
<dbReference type="AlphaFoldDB" id="A0A9D4F674"/>
<comment type="caution">
    <text evidence="1">The sequence shown here is derived from an EMBL/GenBank/DDBJ whole genome shotgun (WGS) entry which is preliminary data.</text>
</comment>
<accession>A0A9D4F674</accession>
<keyword evidence="2" id="KW-1185">Reference proteome</keyword>
<dbReference type="Proteomes" id="UP000828390">
    <property type="component" value="Unassembled WGS sequence"/>
</dbReference>
<organism evidence="1 2">
    <name type="scientific">Dreissena polymorpha</name>
    <name type="common">Zebra mussel</name>
    <name type="synonym">Mytilus polymorpha</name>
    <dbReference type="NCBI Taxonomy" id="45954"/>
    <lineage>
        <taxon>Eukaryota</taxon>
        <taxon>Metazoa</taxon>
        <taxon>Spiralia</taxon>
        <taxon>Lophotrochozoa</taxon>
        <taxon>Mollusca</taxon>
        <taxon>Bivalvia</taxon>
        <taxon>Autobranchia</taxon>
        <taxon>Heteroconchia</taxon>
        <taxon>Euheterodonta</taxon>
        <taxon>Imparidentia</taxon>
        <taxon>Neoheterodontei</taxon>
        <taxon>Myida</taxon>
        <taxon>Dreissenoidea</taxon>
        <taxon>Dreissenidae</taxon>
        <taxon>Dreissena</taxon>
    </lineage>
</organism>
<evidence type="ECO:0000313" key="2">
    <source>
        <dbReference type="Proteomes" id="UP000828390"/>
    </source>
</evidence>
<reference evidence="1" key="1">
    <citation type="journal article" date="2019" name="bioRxiv">
        <title>The Genome of the Zebra Mussel, Dreissena polymorpha: A Resource for Invasive Species Research.</title>
        <authorList>
            <person name="McCartney M.A."/>
            <person name="Auch B."/>
            <person name="Kono T."/>
            <person name="Mallez S."/>
            <person name="Zhang Y."/>
            <person name="Obille A."/>
            <person name="Becker A."/>
            <person name="Abrahante J.E."/>
            <person name="Garbe J."/>
            <person name="Badalamenti J.P."/>
            <person name="Herman A."/>
            <person name="Mangelson H."/>
            <person name="Liachko I."/>
            <person name="Sullivan S."/>
            <person name="Sone E.D."/>
            <person name="Koren S."/>
            <person name="Silverstein K.A.T."/>
            <person name="Beckman K.B."/>
            <person name="Gohl D.M."/>
        </authorList>
    </citation>
    <scope>NUCLEOTIDE SEQUENCE</scope>
    <source>
        <strain evidence="1">Duluth1</strain>
        <tissue evidence="1">Whole animal</tissue>
    </source>
</reference>